<proteinExistence type="inferred from homology"/>
<comment type="caution">
    <text evidence="6">The sequence shown here is derived from an EMBL/GenBank/DDBJ whole genome shotgun (WGS) entry which is preliminary data.</text>
</comment>
<dbReference type="Proteomes" id="UP000534388">
    <property type="component" value="Unassembled WGS sequence"/>
</dbReference>
<dbReference type="Pfam" id="PF13407">
    <property type="entry name" value="Peripla_BP_4"/>
    <property type="match status" value="1"/>
</dbReference>
<comment type="similarity">
    <text evidence="2">Belongs to the bacterial solute-binding protein 2 family.</text>
</comment>
<evidence type="ECO:0000256" key="3">
    <source>
        <dbReference type="ARBA" id="ARBA00022729"/>
    </source>
</evidence>
<reference evidence="6 7" key="1">
    <citation type="submission" date="2020-07" db="EMBL/GenBank/DDBJ databases">
        <title>Novel species isolated from subtropical streams in China.</title>
        <authorList>
            <person name="Lu H."/>
        </authorList>
    </citation>
    <scope>NUCLEOTIDE SEQUENCE [LARGE SCALE GENOMIC DNA]</scope>
    <source>
        <strain evidence="6 7">LX20W</strain>
    </source>
</reference>
<dbReference type="PANTHER" id="PTHR46847">
    <property type="entry name" value="D-ALLOSE-BINDING PERIPLASMIC PROTEIN-RELATED"/>
    <property type="match status" value="1"/>
</dbReference>
<accession>A0A7W2EW75</accession>
<protein>
    <submittedName>
        <fullName evidence="6">Substrate-binding domain-containing protein</fullName>
    </submittedName>
</protein>
<dbReference type="SUPFAM" id="SSF53822">
    <property type="entry name" value="Periplasmic binding protein-like I"/>
    <property type="match status" value="1"/>
</dbReference>
<keyword evidence="7" id="KW-1185">Reference proteome</keyword>
<dbReference type="GO" id="GO:0030246">
    <property type="term" value="F:carbohydrate binding"/>
    <property type="evidence" value="ECO:0007669"/>
    <property type="project" value="UniProtKB-ARBA"/>
</dbReference>
<dbReference type="GO" id="GO:0030313">
    <property type="term" value="C:cell envelope"/>
    <property type="evidence" value="ECO:0007669"/>
    <property type="project" value="UniProtKB-SubCell"/>
</dbReference>
<evidence type="ECO:0000313" key="7">
    <source>
        <dbReference type="Proteomes" id="UP000534388"/>
    </source>
</evidence>
<evidence type="ECO:0000256" key="1">
    <source>
        <dbReference type="ARBA" id="ARBA00004196"/>
    </source>
</evidence>
<feature type="signal peptide" evidence="4">
    <location>
        <begin position="1"/>
        <end position="27"/>
    </location>
</feature>
<dbReference type="InterPro" id="IPR028082">
    <property type="entry name" value="Peripla_BP_I"/>
</dbReference>
<dbReference type="InterPro" id="IPR025997">
    <property type="entry name" value="SBP_2_dom"/>
</dbReference>
<gene>
    <name evidence="6" type="ORF">H3H37_21815</name>
</gene>
<keyword evidence="3 4" id="KW-0732">Signal</keyword>
<dbReference type="EMBL" id="JACEZT010000018">
    <property type="protein sequence ID" value="MBA5639700.1"/>
    <property type="molecule type" value="Genomic_DNA"/>
</dbReference>
<dbReference type="Gene3D" id="3.40.50.2300">
    <property type="match status" value="2"/>
</dbReference>
<feature type="chain" id="PRO_5030579730" evidence="4">
    <location>
        <begin position="28"/>
        <end position="325"/>
    </location>
</feature>
<evidence type="ECO:0000259" key="5">
    <source>
        <dbReference type="Pfam" id="PF13407"/>
    </source>
</evidence>
<dbReference type="PANTHER" id="PTHR46847:SF1">
    <property type="entry name" value="D-ALLOSE-BINDING PERIPLASMIC PROTEIN-RELATED"/>
    <property type="match status" value="1"/>
</dbReference>
<feature type="domain" description="Periplasmic binding protein" evidence="5">
    <location>
        <begin position="32"/>
        <end position="290"/>
    </location>
</feature>
<comment type="subcellular location">
    <subcellularLocation>
        <location evidence="1">Cell envelope</location>
    </subcellularLocation>
</comment>
<evidence type="ECO:0000256" key="4">
    <source>
        <dbReference type="SAM" id="SignalP"/>
    </source>
</evidence>
<organism evidence="6 7">
    <name type="scientific">Rugamonas brunnea</name>
    <dbReference type="NCBI Taxonomy" id="2758569"/>
    <lineage>
        <taxon>Bacteria</taxon>
        <taxon>Pseudomonadati</taxon>
        <taxon>Pseudomonadota</taxon>
        <taxon>Betaproteobacteria</taxon>
        <taxon>Burkholderiales</taxon>
        <taxon>Oxalobacteraceae</taxon>
        <taxon>Telluria group</taxon>
        <taxon>Rugamonas</taxon>
    </lineage>
</organism>
<evidence type="ECO:0000256" key="2">
    <source>
        <dbReference type="ARBA" id="ARBA00007639"/>
    </source>
</evidence>
<name>A0A7W2EW75_9BURK</name>
<dbReference type="AlphaFoldDB" id="A0A7W2EW75"/>
<sequence length="325" mass="34338">MRLALLCRGVALAAFLGVLSWHGGAAAAPKEIVYITAKLDLPFWSTMGKGVESAALANGYAYSVMDSQLNPQTQLQHARDAIARGVAGIVISPVDSQTAPDTLELARKAGVPVVIADIGTNSGQYVSYIKSDNYRGAYEVGAAVAAALKEKGWQGDPFALVTISLARKNGQDRTNGFRDAMKDAGITHEGGLRQMQNYSAEETSGYVKSLLAATPRLRSIFIETDQPTMGALHTIKAAKRQNELLIGSFDAMPEVAALLKAGPLVACGMQQPYLMGAKAAEALVDSLHGKAPAKQIMVPILVATSKNVEQLMPVANKTVFGIGAR</sequence>
<evidence type="ECO:0000313" key="6">
    <source>
        <dbReference type="EMBL" id="MBA5639700.1"/>
    </source>
</evidence>